<evidence type="ECO:0000313" key="8">
    <source>
        <dbReference type="Proteomes" id="UP000310039"/>
    </source>
</evidence>
<dbReference type="InterPro" id="IPR036322">
    <property type="entry name" value="WD40_repeat_dom_sf"/>
</dbReference>
<feature type="compositionally biased region" description="Polar residues" evidence="5">
    <location>
        <begin position="488"/>
        <end position="499"/>
    </location>
</feature>
<dbReference type="InterPro" id="IPR001180">
    <property type="entry name" value="CNH_dom"/>
</dbReference>
<gene>
    <name evidence="7" type="ORF">D6C84_03896</name>
</gene>
<dbReference type="PANTHER" id="PTHR12894">
    <property type="entry name" value="CNH DOMAIN CONTAINING"/>
    <property type="match status" value="1"/>
</dbReference>
<accession>A0A4S9XWW1</accession>
<dbReference type="EMBL" id="QZBT01000041">
    <property type="protein sequence ID" value="THZ84788.1"/>
    <property type="molecule type" value="Genomic_DNA"/>
</dbReference>
<dbReference type="InterPro" id="IPR000547">
    <property type="entry name" value="Clathrin_H-chain/VPS_repeat"/>
</dbReference>
<evidence type="ECO:0000256" key="5">
    <source>
        <dbReference type="SAM" id="MobiDB-lite"/>
    </source>
</evidence>
<reference evidence="7 8" key="1">
    <citation type="submission" date="2018-10" db="EMBL/GenBank/DDBJ databases">
        <title>Fifty Aureobasidium pullulans genomes reveal a recombining polyextremotolerant generalist.</title>
        <authorList>
            <person name="Gostincar C."/>
            <person name="Turk M."/>
            <person name="Zajc J."/>
            <person name="Gunde-Cimerman N."/>
        </authorList>
    </citation>
    <scope>NUCLEOTIDE SEQUENCE [LARGE SCALE GENOMIC DNA]</scope>
    <source>
        <strain evidence="7 8">EXF-3403</strain>
    </source>
</reference>
<dbReference type="PANTHER" id="PTHR12894:SF49">
    <property type="entry name" value="VAM6_VPS39-LIKE PROTEIN"/>
    <property type="match status" value="1"/>
</dbReference>
<feature type="compositionally biased region" description="Acidic residues" evidence="5">
    <location>
        <begin position="435"/>
        <end position="446"/>
    </location>
</feature>
<dbReference type="GO" id="GO:0006886">
    <property type="term" value="P:intracellular protein transport"/>
    <property type="evidence" value="ECO:0007669"/>
    <property type="project" value="UniProtKB-UniRule"/>
</dbReference>
<dbReference type="Pfam" id="PF00780">
    <property type="entry name" value="CNH"/>
    <property type="match status" value="1"/>
</dbReference>
<evidence type="ECO:0000256" key="2">
    <source>
        <dbReference type="ARBA" id="ARBA00023136"/>
    </source>
</evidence>
<organism evidence="7 8">
    <name type="scientific">Aureobasidium pullulans</name>
    <name type="common">Black yeast</name>
    <name type="synonym">Pullularia pullulans</name>
    <dbReference type="NCBI Taxonomy" id="5580"/>
    <lineage>
        <taxon>Eukaryota</taxon>
        <taxon>Fungi</taxon>
        <taxon>Dikarya</taxon>
        <taxon>Ascomycota</taxon>
        <taxon>Pezizomycotina</taxon>
        <taxon>Dothideomycetes</taxon>
        <taxon>Dothideomycetidae</taxon>
        <taxon>Dothideales</taxon>
        <taxon>Saccotheciaceae</taxon>
        <taxon>Aureobasidium</taxon>
    </lineage>
</organism>
<dbReference type="GO" id="GO:0012505">
    <property type="term" value="C:endomembrane system"/>
    <property type="evidence" value="ECO:0007669"/>
    <property type="project" value="UniProtKB-SubCell"/>
</dbReference>
<feature type="repeat" description="CHCR" evidence="4">
    <location>
        <begin position="698"/>
        <end position="861"/>
    </location>
</feature>
<dbReference type="PROSITE" id="PS50236">
    <property type="entry name" value="CHCR"/>
    <property type="match status" value="1"/>
</dbReference>
<comment type="caution">
    <text evidence="7">The sequence shown here is derived from an EMBL/GenBank/DDBJ whole genome shotgun (WGS) entry which is preliminary data.</text>
</comment>
<feature type="compositionally biased region" description="Polar residues" evidence="5">
    <location>
        <begin position="447"/>
        <end position="471"/>
    </location>
</feature>
<dbReference type="AlphaFoldDB" id="A0A4S9XWW1"/>
<evidence type="ECO:0000313" key="7">
    <source>
        <dbReference type="EMBL" id="THZ84788.1"/>
    </source>
</evidence>
<sequence length="1106" mass="122838">MLSAFRAQPIYELKQQDRSKIESVLAYGDRLLVGLSTGTLRIYRVNEVPETSPDATPSKTRAVDLVREEEKFSRRAIQQLAIIKEANILVSLSDGHVSIHDLQTFQLQEKLDKTKGATAFAVTSNVIKDPVTDIPSLVSRLAVAVKRRILWWSWQDMELSPEVQEITLPHSPKSLLWATGTKMLVGLDPGFSIIDIETLAVADVIKPTPTGNVRFGAVSSSGMGYMGMGSWVPKPMATNLTNNKMLIAKDVNTLFIDTDAKPADKRQIPWAFAPEALGYSYPYLLSLQQTAKGALDVRSPDTLNLLQTIPLAGASILHVPQPNISLAHAGKGFLVASDRCIWRMVALNYEAQVSQLVEKTKFDEAISLLNMLEDTLLKDKQGSIREISMLKAQNLFSQQKYRPALDLFTDVSAPPKRVVSLYPKSIAGDLSTIEEPAELTDTDEPSGETSAAEENSSQTEDQVKNTPTPTKSVLGKFKPSAVKDDSDTASIRSFRTTSEAPREKPAKDAPLTGSDLKAAVMALCSYLAQSRVQVQRHMNTDGTLKVELTEGTTPSFSNLIELPDGAESIDWKAELLEVAKLVDTTLFRAYMLALPSLAGPLFRLDNFCDPHVVEEKLYESGRYNDLIDFLYGKKLHREALELLEKFGRNEAAEEVMPALRGPDRTIGYLQNLPAELIDIILEFAEWPIKVDAKKGMEIFVADTKNAANLPKDKVLKFLVPLDKSLAVQYLEHVILELNDKTPEFHQKLVDLYLEKLRDREGSSDEERNQARAKLEEFLRNSTQYHKLKTFNQLPADDPDVYEARAIVLCAMGNHKQALQIYVFQIQDHEKAEEYCNKIYLSTSTSPAPVGSNPNTGSQTYEKSSMSTDPEDQQPNVYTTLLSLYLKPPSPHKVQWEPALQLLSKHGPRLPAANTLDLMPSDLHVSELNSYFLGRIRSANTVVREERIITSLQAILKTNLSSDLLLGPEHAQDYINICSLISSGAVDLRRISIAEARRMLRGSEAIEEGGISMGRIRVAGGKARRKVGGVVVGARPHMGTEVVARPAPVGFLGEVVPPRPRRTIPYIILAQVVFDMTSKKDSEFVKHYQTNSTMTKSNITLRFQHKS</sequence>
<dbReference type="Proteomes" id="UP000310039">
    <property type="component" value="Unassembled WGS sequence"/>
</dbReference>
<dbReference type="GO" id="GO:0000329">
    <property type="term" value="C:fungal-type vacuole membrane"/>
    <property type="evidence" value="ECO:0007669"/>
    <property type="project" value="TreeGrafter"/>
</dbReference>
<feature type="region of interest" description="Disordered" evidence="5">
    <location>
        <begin position="842"/>
        <end position="872"/>
    </location>
</feature>
<evidence type="ECO:0000256" key="3">
    <source>
        <dbReference type="ARBA" id="ARBA00038201"/>
    </source>
</evidence>
<feature type="domain" description="CNH" evidence="6">
    <location>
        <begin position="18"/>
        <end position="324"/>
    </location>
</feature>
<proteinExistence type="inferred from homology"/>
<name>A0A4S9XWW1_AURPU</name>
<keyword evidence="2" id="KW-0472">Membrane</keyword>
<evidence type="ECO:0000256" key="1">
    <source>
        <dbReference type="ARBA" id="ARBA00004184"/>
    </source>
</evidence>
<dbReference type="GO" id="GO:0006914">
    <property type="term" value="P:autophagy"/>
    <property type="evidence" value="ECO:0007669"/>
    <property type="project" value="TreeGrafter"/>
</dbReference>
<comment type="subcellular location">
    <subcellularLocation>
        <location evidence="1">Endomembrane system</location>
        <topology evidence="1">Peripheral membrane protein</topology>
    </subcellularLocation>
</comment>
<dbReference type="PROSITE" id="PS50219">
    <property type="entry name" value="CNH"/>
    <property type="match status" value="1"/>
</dbReference>
<evidence type="ECO:0000256" key="4">
    <source>
        <dbReference type="PROSITE-ProRule" id="PRU01006"/>
    </source>
</evidence>
<dbReference type="InterPro" id="IPR032914">
    <property type="entry name" value="Vam6/VPS39/TRAP1"/>
</dbReference>
<feature type="region of interest" description="Disordered" evidence="5">
    <location>
        <begin position="432"/>
        <end position="511"/>
    </location>
</feature>
<dbReference type="InterPro" id="IPR019452">
    <property type="entry name" value="VPS39/TGF_beta_rcpt-assoc_1"/>
</dbReference>
<dbReference type="Pfam" id="PF10366">
    <property type="entry name" value="Vps39_1"/>
    <property type="match status" value="1"/>
</dbReference>
<dbReference type="SUPFAM" id="SSF50978">
    <property type="entry name" value="WD40 repeat-like"/>
    <property type="match status" value="1"/>
</dbReference>
<evidence type="ECO:0000259" key="6">
    <source>
        <dbReference type="PROSITE" id="PS50219"/>
    </source>
</evidence>
<dbReference type="GO" id="GO:0034058">
    <property type="term" value="P:endosomal vesicle fusion"/>
    <property type="evidence" value="ECO:0007669"/>
    <property type="project" value="TreeGrafter"/>
</dbReference>
<comment type="similarity">
    <text evidence="3">Belongs to the VAM6/VPS39 family.</text>
</comment>
<protein>
    <recommendedName>
        <fullName evidence="6">CNH domain-containing protein</fullName>
    </recommendedName>
</protein>